<sequence>MMEIEKNPPDIDKKLWNIVRIVLYMMRKNIAKSKILMVDLQMLLKRGKIASKAKVSYYSALTCRSNDISKSFISPRDYEFSCSNTPLYPSKRRQAAQDDQLKLMHNVLGILNRYDADVMEASSPPLAPSPNNVMDNKGDTVEINNSGQVDKDAEEFINKFYKDLMKQKRLAALDSPSPLYHHLSSIH</sequence>
<comment type="caution">
    <text evidence="1">The sequence shown here is derived from an EMBL/GenBank/DDBJ whole genome shotgun (WGS) entry which is preliminary data.</text>
</comment>
<organism evidence="1 2">
    <name type="scientific">Phtheirospermum japonicum</name>
    <dbReference type="NCBI Taxonomy" id="374723"/>
    <lineage>
        <taxon>Eukaryota</taxon>
        <taxon>Viridiplantae</taxon>
        <taxon>Streptophyta</taxon>
        <taxon>Embryophyta</taxon>
        <taxon>Tracheophyta</taxon>
        <taxon>Spermatophyta</taxon>
        <taxon>Magnoliopsida</taxon>
        <taxon>eudicotyledons</taxon>
        <taxon>Gunneridae</taxon>
        <taxon>Pentapetalae</taxon>
        <taxon>asterids</taxon>
        <taxon>lamiids</taxon>
        <taxon>Lamiales</taxon>
        <taxon>Orobanchaceae</taxon>
        <taxon>Orobanchaceae incertae sedis</taxon>
        <taxon>Phtheirospermum</taxon>
    </lineage>
</organism>
<keyword evidence="2" id="KW-1185">Reference proteome</keyword>
<evidence type="ECO:0000313" key="1">
    <source>
        <dbReference type="EMBL" id="GFP86726.1"/>
    </source>
</evidence>
<accession>A0A830BIM7</accession>
<proteinExistence type="predicted"/>
<dbReference type="AlphaFoldDB" id="A0A830BIM7"/>
<dbReference type="InterPro" id="IPR008480">
    <property type="entry name" value="DUF761_pln"/>
</dbReference>
<dbReference type="EMBL" id="BMAC01000131">
    <property type="protein sequence ID" value="GFP86726.1"/>
    <property type="molecule type" value="Genomic_DNA"/>
</dbReference>
<dbReference type="PANTHER" id="PTHR33265">
    <property type="entry name" value="AVR9/CF-9 RAPIDLY ELICITED PROTEIN-RELATED"/>
    <property type="match status" value="1"/>
</dbReference>
<dbReference type="Pfam" id="PF05553">
    <property type="entry name" value="DUF761"/>
    <property type="match status" value="1"/>
</dbReference>
<dbReference type="Proteomes" id="UP000653305">
    <property type="component" value="Unassembled WGS sequence"/>
</dbReference>
<dbReference type="PANTHER" id="PTHR33265:SF26">
    <property type="entry name" value="OS06G0554600 PROTEIN"/>
    <property type="match status" value="1"/>
</dbReference>
<name>A0A830BIM7_9LAMI</name>
<evidence type="ECO:0000313" key="2">
    <source>
        <dbReference type="Proteomes" id="UP000653305"/>
    </source>
</evidence>
<protein>
    <submittedName>
        <fullName evidence="1">Uncharacterized protein</fullName>
    </submittedName>
</protein>
<gene>
    <name evidence="1" type="ORF">PHJA_000816400</name>
</gene>
<reference evidence="1" key="1">
    <citation type="submission" date="2020-07" db="EMBL/GenBank/DDBJ databases">
        <title>Ethylene signaling mediates host invasion by parasitic plants.</title>
        <authorList>
            <person name="Yoshida S."/>
        </authorList>
    </citation>
    <scope>NUCLEOTIDE SEQUENCE</scope>
    <source>
        <strain evidence="1">Okayama</strain>
    </source>
</reference>
<dbReference type="OrthoDB" id="696337at2759"/>